<gene>
    <name evidence="2" type="ORF">SAMN05444280_103135</name>
</gene>
<dbReference type="Pfam" id="PF09949">
    <property type="entry name" value="APP1_cat"/>
    <property type="match status" value="1"/>
</dbReference>
<evidence type="ECO:0000313" key="3">
    <source>
        <dbReference type="Proteomes" id="UP000184050"/>
    </source>
</evidence>
<protein>
    <submittedName>
        <fullName evidence="2">Phosphatidate phosphatase APP1</fullName>
    </submittedName>
</protein>
<accession>A0A1M6C5A7</accession>
<keyword evidence="3" id="KW-1185">Reference proteome</keyword>
<dbReference type="AlphaFoldDB" id="A0A1M6C5A7"/>
<evidence type="ECO:0000259" key="1">
    <source>
        <dbReference type="Pfam" id="PF09949"/>
    </source>
</evidence>
<evidence type="ECO:0000313" key="2">
    <source>
        <dbReference type="EMBL" id="SHI55918.1"/>
    </source>
</evidence>
<feature type="domain" description="Phosphatidate phosphatase APP1 catalytic" evidence="1">
    <location>
        <begin position="159"/>
        <end position="314"/>
    </location>
</feature>
<reference evidence="2 3" key="1">
    <citation type="submission" date="2016-11" db="EMBL/GenBank/DDBJ databases">
        <authorList>
            <person name="Jaros S."/>
            <person name="Januszkiewicz K."/>
            <person name="Wedrychowicz H."/>
        </authorList>
    </citation>
    <scope>NUCLEOTIDE SEQUENCE [LARGE SCALE GENOMIC DNA]</scope>
    <source>
        <strain evidence="2 3">DSM 27063</strain>
    </source>
</reference>
<dbReference type="EMBL" id="FQZE01000003">
    <property type="protein sequence ID" value="SHI55918.1"/>
    <property type="molecule type" value="Genomic_DNA"/>
</dbReference>
<dbReference type="RefSeq" id="WP_073165352.1">
    <property type="nucleotide sequence ID" value="NZ_FQZE01000003.1"/>
</dbReference>
<dbReference type="InterPro" id="IPR019236">
    <property type="entry name" value="APP1_cat"/>
</dbReference>
<dbReference type="GO" id="GO:0008195">
    <property type="term" value="F:phosphatidate phosphatase activity"/>
    <property type="evidence" value="ECO:0007669"/>
    <property type="project" value="InterPro"/>
</dbReference>
<dbReference type="Proteomes" id="UP000184050">
    <property type="component" value="Unassembled WGS sequence"/>
</dbReference>
<organism evidence="2 3">
    <name type="scientific">Tangfeifania diversioriginum</name>
    <dbReference type="NCBI Taxonomy" id="1168035"/>
    <lineage>
        <taxon>Bacteria</taxon>
        <taxon>Pseudomonadati</taxon>
        <taxon>Bacteroidota</taxon>
        <taxon>Bacteroidia</taxon>
        <taxon>Marinilabiliales</taxon>
        <taxon>Prolixibacteraceae</taxon>
        <taxon>Tangfeifania</taxon>
    </lineage>
</organism>
<proteinExistence type="predicted"/>
<dbReference type="InterPro" id="IPR052935">
    <property type="entry name" value="Mg2+_PAP"/>
</dbReference>
<name>A0A1M6C5A7_9BACT</name>
<dbReference type="PANTHER" id="PTHR28208:SF3">
    <property type="entry name" value="PHOSPHATIDATE PHOSPHATASE APP1"/>
    <property type="match status" value="1"/>
</dbReference>
<dbReference type="OrthoDB" id="9789875at2"/>
<dbReference type="PANTHER" id="PTHR28208">
    <property type="entry name" value="PHOSPHATIDATE PHOSPHATASE APP1"/>
    <property type="match status" value="1"/>
</dbReference>
<sequence length="376" mass="43487">MKYLKPIIKGAYKPIKRLKVYFKQKAGWLDIPKIMPFKGYGNEKEIIIQGMVIEDKGLTKPHDKLKFWQNMLATIKRFSGDEIAGVNVKATFREQTQFAETDEQGFFLFSFKIDNNEEQTVGDWLSVQFELVDEIVENQPKTTATGYIRFIPQGNEHIIVSDVDDTVMVSHSTQTLKKLRLMLFKNALTRAPFPGISFFYKALAKGTDTAVSHPFFYVSSSEWNLYDLLDDFFSYNQLPRGVFLLKRLEHSILKFWKSGGGNHQHKFDKIRHLLQFYPNRAFILIGDSGQRDPEIYSRLALEFPGRIETIFIRKIRSRSFLNKNEEHTAKLTEVQTGYFEVKNSHEAALIALRRGYISSKYFSETEAGLSKQNASD</sequence>